<dbReference type="InterPro" id="IPR012337">
    <property type="entry name" value="RNaseH-like_sf"/>
</dbReference>
<proteinExistence type="predicted"/>
<reference evidence="1 2" key="1">
    <citation type="submission" date="2023-10" db="EMBL/GenBank/DDBJ databases">
        <title>Chromosome-scale genome assembly provides insights into flower coloration mechanisms of Canna indica.</title>
        <authorList>
            <person name="Li C."/>
        </authorList>
    </citation>
    <scope>NUCLEOTIDE SEQUENCE [LARGE SCALE GENOMIC DNA]</scope>
    <source>
        <tissue evidence="1">Flower</tissue>
    </source>
</reference>
<accession>A0AAQ3QKQ4</accession>
<dbReference type="PANTHER" id="PTHR46481:SF11">
    <property type="entry name" value="ZINC FINGER BED DOMAIN-CONTAINING PROTEIN RICESLEEPER 2-LIKE"/>
    <property type="match status" value="1"/>
</dbReference>
<dbReference type="InterPro" id="IPR052035">
    <property type="entry name" value="ZnF_BED_domain_contain"/>
</dbReference>
<organism evidence="1 2">
    <name type="scientific">Canna indica</name>
    <name type="common">Indian-shot</name>
    <dbReference type="NCBI Taxonomy" id="4628"/>
    <lineage>
        <taxon>Eukaryota</taxon>
        <taxon>Viridiplantae</taxon>
        <taxon>Streptophyta</taxon>
        <taxon>Embryophyta</taxon>
        <taxon>Tracheophyta</taxon>
        <taxon>Spermatophyta</taxon>
        <taxon>Magnoliopsida</taxon>
        <taxon>Liliopsida</taxon>
        <taxon>Zingiberales</taxon>
        <taxon>Cannaceae</taxon>
        <taxon>Canna</taxon>
    </lineage>
</organism>
<sequence>MSVTAHYIDDSWVLQHRILRFVYVPAPRTMDVLAKKMIESLTQWNIETKMSTITIDNCSSNDGMIRLVQKKLSNELLLQGKLVHMRCCAHILNLIVKDNLSIIEGSIETIRDNVSFWYASPSRVEKFEDVARQLKISCTKKLALDYKT</sequence>
<dbReference type="PANTHER" id="PTHR46481">
    <property type="entry name" value="ZINC FINGER BED DOMAIN-CONTAINING PROTEIN 4"/>
    <property type="match status" value="1"/>
</dbReference>
<dbReference type="EMBL" id="CP136896">
    <property type="protein sequence ID" value="WOL13123.1"/>
    <property type="molecule type" value="Genomic_DNA"/>
</dbReference>
<name>A0AAQ3QKQ4_9LILI</name>
<gene>
    <name evidence="1" type="ORF">Cni_G21892</name>
</gene>
<protein>
    <submittedName>
        <fullName evidence="1">Zinc finger BED domain-containing protein RICESLEEPER 2-like</fullName>
    </submittedName>
</protein>
<dbReference type="Proteomes" id="UP001327560">
    <property type="component" value="Chromosome 7"/>
</dbReference>
<dbReference type="SUPFAM" id="SSF53098">
    <property type="entry name" value="Ribonuclease H-like"/>
    <property type="match status" value="1"/>
</dbReference>
<evidence type="ECO:0000313" key="2">
    <source>
        <dbReference type="Proteomes" id="UP001327560"/>
    </source>
</evidence>
<dbReference type="AlphaFoldDB" id="A0AAQ3QKQ4"/>
<keyword evidence="2" id="KW-1185">Reference proteome</keyword>
<evidence type="ECO:0000313" key="1">
    <source>
        <dbReference type="EMBL" id="WOL13123.1"/>
    </source>
</evidence>